<evidence type="ECO:0000256" key="9">
    <source>
        <dbReference type="ARBA" id="ARBA00023170"/>
    </source>
</evidence>
<dbReference type="InterPro" id="IPR001611">
    <property type="entry name" value="Leu-rich_rpt"/>
</dbReference>
<dbReference type="PRINTS" id="PR00019">
    <property type="entry name" value="LEURICHRPT"/>
</dbReference>
<dbReference type="Proteomes" id="UP000886595">
    <property type="component" value="Unassembled WGS sequence"/>
</dbReference>
<evidence type="ECO:0000256" key="1">
    <source>
        <dbReference type="ARBA" id="ARBA00004251"/>
    </source>
</evidence>
<keyword evidence="8" id="KW-0472">Membrane</keyword>
<dbReference type="PROSITE" id="PS51450">
    <property type="entry name" value="LRR"/>
    <property type="match status" value="1"/>
</dbReference>
<comment type="subcellular location">
    <subcellularLocation>
        <location evidence="1">Cell membrane</location>
        <topology evidence="1">Single-pass type I membrane protein</topology>
    </subcellularLocation>
</comment>
<dbReference type="InterPro" id="IPR025875">
    <property type="entry name" value="Leu-rich_rpt_4"/>
</dbReference>
<keyword evidence="6" id="KW-0677">Repeat</keyword>
<evidence type="ECO:0000256" key="2">
    <source>
        <dbReference type="ARBA" id="ARBA00009592"/>
    </source>
</evidence>
<sequence>MLKLIWRILSTTDSLWIPKSVGLLKEMIVLNMSNNTLTGGIPPSLSNLTNLQSLDLSRNRLSGQIPPELGKLTFLSWMNFSYNKLEGPIPQGTQIQSQNISSFAHNPGLCGAPLQKTCSGGEEDTIKQD</sequence>
<evidence type="ECO:0000256" key="3">
    <source>
        <dbReference type="ARBA" id="ARBA00022475"/>
    </source>
</evidence>
<dbReference type="PANTHER" id="PTHR27004">
    <property type="entry name" value="RECEPTOR-LIKE PROTEIN 12 ISOFORM X1"/>
    <property type="match status" value="1"/>
</dbReference>
<gene>
    <name evidence="11" type="ORF">Bca52824_090106</name>
</gene>
<evidence type="ECO:0000256" key="6">
    <source>
        <dbReference type="ARBA" id="ARBA00022737"/>
    </source>
</evidence>
<evidence type="ECO:0000313" key="11">
    <source>
        <dbReference type="EMBL" id="KAG2239246.1"/>
    </source>
</evidence>
<reference evidence="11 12" key="1">
    <citation type="submission" date="2020-02" db="EMBL/GenBank/DDBJ databases">
        <authorList>
            <person name="Ma Q."/>
            <person name="Huang Y."/>
            <person name="Song X."/>
            <person name="Pei D."/>
        </authorList>
    </citation>
    <scope>NUCLEOTIDE SEQUENCE [LARGE SCALE GENOMIC DNA]</scope>
    <source>
        <strain evidence="11">Sxm20200214</strain>
        <tissue evidence="11">Leaf</tissue>
    </source>
</reference>
<evidence type="ECO:0000313" key="12">
    <source>
        <dbReference type="Proteomes" id="UP000886595"/>
    </source>
</evidence>
<proteinExistence type="inferred from homology"/>
<evidence type="ECO:0000256" key="4">
    <source>
        <dbReference type="ARBA" id="ARBA00022614"/>
    </source>
</evidence>
<dbReference type="GO" id="GO:0005886">
    <property type="term" value="C:plasma membrane"/>
    <property type="evidence" value="ECO:0007669"/>
    <property type="project" value="UniProtKB-SubCell"/>
</dbReference>
<dbReference type="PANTHER" id="PTHR27004:SF361">
    <property type="entry name" value="RECEPTOR-LIKE PROTEIN 47-RELATED"/>
    <property type="match status" value="1"/>
</dbReference>
<dbReference type="Pfam" id="PF12799">
    <property type="entry name" value="LRR_4"/>
    <property type="match status" value="1"/>
</dbReference>
<keyword evidence="7" id="KW-1133">Transmembrane helix</keyword>
<dbReference type="OrthoDB" id="1040804at2759"/>
<accession>A0A8X7NU32</accession>
<evidence type="ECO:0000256" key="8">
    <source>
        <dbReference type="ARBA" id="ARBA00023136"/>
    </source>
</evidence>
<comment type="caution">
    <text evidence="11">The sequence shown here is derived from an EMBL/GenBank/DDBJ whole genome shotgun (WGS) entry which is preliminary data.</text>
</comment>
<dbReference type="FunFam" id="3.80.10.10:FF:000111">
    <property type="entry name" value="LRR receptor-like serine/threonine-protein kinase ERECTA"/>
    <property type="match status" value="1"/>
</dbReference>
<comment type="similarity">
    <text evidence="2">Belongs to the RLP family.</text>
</comment>
<protein>
    <submittedName>
        <fullName evidence="11">Uncharacterized protein</fullName>
    </submittedName>
</protein>
<dbReference type="SUPFAM" id="SSF52058">
    <property type="entry name" value="L domain-like"/>
    <property type="match status" value="1"/>
</dbReference>
<dbReference type="AlphaFoldDB" id="A0A8X7NU32"/>
<keyword evidence="4" id="KW-0433">Leucine-rich repeat</keyword>
<evidence type="ECO:0000256" key="5">
    <source>
        <dbReference type="ARBA" id="ARBA00022692"/>
    </source>
</evidence>
<evidence type="ECO:0000256" key="10">
    <source>
        <dbReference type="ARBA" id="ARBA00023180"/>
    </source>
</evidence>
<keyword evidence="12" id="KW-1185">Reference proteome</keyword>
<keyword evidence="3" id="KW-1003">Cell membrane</keyword>
<evidence type="ECO:0000256" key="7">
    <source>
        <dbReference type="ARBA" id="ARBA00022989"/>
    </source>
</evidence>
<organism evidence="11 12">
    <name type="scientific">Brassica carinata</name>
    <name type="common">Ethiopian mustard</name>
    <name type="synonym">Abyssinian cabbage</name>
    <dbReference type="NCBI Taxonomy" id="52824"/>
    <lineage>
        <taxon>Eukaryota</taxon>
        <taxon>Viridiplantae</taxon>
        <taxon>Streptophyta</taxon>
        <taxon>Embryophyta</taxon>
        <taxon>Tracheophyta</taxon>
        <taxon>Spermatophyta</taxon>
        <taxon>Magnoliopsida</taxon>
        <taxon>eudicotyledons</taxon>
        <taxon>Gunneridae</taxon>
        <taxon>Pentapetalae</taxon>
        <taxon>rosids</taxon>
        <taxon>malvids</taxon>
        <taxon>Brassicales</taxon>
        <taxon>Brassicaceae</taxon>
        <taxon>Brassiceae</taxon>
        <taxon>Brassica</taxon>
    </lineage>
</organism>
<keyword evidence="10" id="KW-0325">Glycoprotein</keyword>
<dbReference type="EMBL" id="JAAMPC010001604">
    <property type="protein sequence ID" value="KAG2239246.1"/>
    <property type="molecule type" value="Genomic_DNA"/>
</dbReference>
<name>A0A8X7NU32_BRACI</name>
<dbReference type="Gene3D" id="3.80.10.10">
    <property type="entry name" value="Ribonuclease Inhibitor"/>
    <property type="match status" value="1"/>
</dbReference>
<keyword evidence="5" id="KW-0812">Transmembrane</keyword>
<keyword evidence="9" id="KW-0675">Receptor</keyword>
<dbReference type="InterPro" id="IPR032675">
    <property type="entry name" value="LRR_dom_sf"/>
</dbReference>